<evidence type="ECO:0008006" key="4">
    <source>
        <dbReference type="Google" id="ProtNLM"/>
    </source>
</evidence>
<dbReference type="RefSeq" id="WP_061259945.1">
    <property type="nucleotide sequence ID" value="NZ_JBFALK010000029.1"/>
</dbReference>
<dbReference type="Proteomes" id="UP001551675">
    <property type="component" value="Unassembled WGS sequence"/>
</dbReference>
<evidence type="ECO:0000313" key="2">
    <source>
        <dbReference type="EMBL" id="MEV0974355.1"/>
    </source>
</evidence>
<name>A0ABV3GRU0_MICGL</name>
<comment type="caution">
    <text evidence="2">The sequence shown here is derived from an EMBL/GenBank/DDBJ whole genome shotgun (WGS) entry which is preliminary data.</text>
</comment>
<reference evidence="2 3" key="1">
    <citation type="submission" date="2024-06" db="EMBL/GenBank/DDBJ databases">
        <title>The Natural Products Discovery Center: Release of the First 8490 Sequenced Strains for Exploring Actinobacteria Biosynthetic Diversity.</title>
        <authorList>
            <person name="Kalkreuter E."/>
            <person name="Kautsar S.A."/>
            <person name="Yang D."/>
            <person name="Bader C.D."/>
            <person name="Teijaro C.N."/>
            <person name="Fluegel L."/>
            <person name="Davis C.M."/>
            <person name="Simpson J.R."/>
            <person name="Lauterbach L."/>
            <person name="Steele A.D."/>
            <person name="Gui C."/>
            <person name="Meng S."/>
            <person name="Li G."/>
            <person name="Viehrig K."/>
            <person name="Ye F."/>
            <person name="Su P."/>
            <person name="Kiefer A.F."/>
            <person name="Nichols A."/>
            <person name="Cepeda A.J."/>
            <person name="Yan W."/>
            <person name="Fan B."/>
            <person name="Jiang Y."/>
            <person name="Adhikari A."/>
            <person name="Zheng C.-J."/>
            <person name="Schuster L."/>
            <person name="Cowan T.M."/>
            <person name="Smanski M.J."/>
            <person name="Chevrette M.G."/>
            <person name="De Carvalho L.P.S."/>
            <person name="Shen B."/>
        </authorList>
    </citation>
    <scope>NUCLEOTIDE SEQUENCE [LARGE SCALE GENOMIC DNA]</scope>
    <source>
        <strain evidence="2 3">NPDC050100</strain>
    </source>
</reference>
<evidence type="ECO:0000256" key="1">
    <source>
        <dbReference type="SAM" id="MobiDB-lite"/>
    </source>
</evidence>
<feature type="region of interest" description="Disordered" evidence="1">
    <location>
        <begin position="1"/>
        <end position="22"/>
    </location>
</feature>
<accession>A0ABV3GRU0</accession>
<dbReference type="InterPro" id="IPR036250">
    <property type="entry name" value="AcylCo_DH-like_C"/>
</dbReference>
<organism evidence="2 3">
    <name type="scientific">Microtetraspora glauca</name>
    <dbReference type="NCBI Taxonomy" id="1996"/>
    <lineage>
        <taxon>Bacteria</taxon>
        <taxon>Bacillati</taxon>
        <taxon>Actinomycetota</taxon>
        <taxon>Actinomycetes</taxon>
        <taxon>Streptosporangiales</taxon>
        <taxon>Streptosporangiaceae</taxon>
        <taxon>Microtetraspora</taxon>
    </lineage>
</organism>
<evidence type="ECO:0000313" key="3">
    <source>
        <dbReference type="Proteomes" id="UP001551675"/>
    </source>
</evidence>
<gene>
    <name evidence="2" type="ORF">AB0I59_37660</name>
</gene>
<proteinExistence type="predicted"/>
<protein>
    <recommendedName>
        <fullName evidence="4">Acyl-CoA dehydrogenase/oxidase C-terminal domain-containing protein</fullName>
    </recommendedName>
</protein>
<sequence length="62" mass="6780">MRAAMQVKGTSPSSSGAAGGLSQGFPHAEWYAQVRTLRLADGPDEMHKNALAHEIRRMTKRD</sequence>
<dbReference type="SUPFAM" id="SSF47203">
    <property type="entry name" value="Acyl-CoA dehydrogenase C-terminal domain-like"/>
    <property type="match status" value="1"/>
</dbReference>
<dbReference type="EMBL" id="JBFALK010000029">
    <property type="protein sequence ID" value="MEV0974355.1"/>
    <property type="molecule type" value="Genomic_DNA"/>
</dbReference>
<keyword evidence="3" id="KW-1185">Reference proteome</keyword>